<dbReference type="PANTHER" id="PTHR36124">
    <property type="match status" value="1"/>
</dbReference>
<dbReference type="Proteomes" id="UP000006753">
    <property type="component" value="Unassembled WGS sequence"/>
</dbReference>
<dbReference type="OrthoDB" id="545169at2759"/>
<gene>
    <name evidence="1" type="ORF">MBM_05208</name>
</gene>
<keyword evidence="2" id="KW-1185">Reference proteome</keyword>
<dbReference type="InterPro" id="IPR046366">
    <property type="entry name" value="MPAB"/>
</dbReference>
<proteinExistence type="predicted"/>
<dbReference type="PANTHER" id="PTHR36124:SF1">
    <property type="entry name" value="ER-BOUND OXYGENASE MPAB_MPAB'_RUBBER OXYGENASE CATALYTIC DOMAIN-CONTAINING PROTEIN"/>
    <property type="match status" value="1"/>
</dbReference>
<evidence type="ECO:0000313" key="1">
    <source>
        <dbReference type="EMBL" id="EKD16739.1"/>
    </source>
</evidence>
<reference evidence="1 2" key="1">
    <citation type="journal article" date="2012" name="BMC Genomics">
        <title>Sequencing the genome of Marssonina brunnea reveals fungus-poplar co-evolution.</title>
        <authorList>
            <person name="Zhu S."/>
            <person name="Cao Y.-Z."/>
            <person name="Jiang C."/>
            <person name="Tan B.-Y."/>
            <person name="Wang Z."/>
            <person name="Feng S."/>
            <person name="Zhang L."/>
            <person name="Su X.-H."/>
            <person name="Brejova B."/>
            <person name="Vinar T."/>
            <person name="Xu M."/>
            <person name="Wang M.-X."/>
            <person name="Zhang S.-G."/>
            <person name="Huang M.-R."/>
            <person name="Wu R."/>
            <person name="Zhou Y."/>
        </authorList>
    </citation>
    <scope>NUCLEOTIDE SEQUENCE [LARGE SCALE GENOMIC DNA]</scope>
    <source>
        <strain evidence="1 2">MB_m1</strain>
    </source>
</reference>
<protein>
    <recommendedName>
        <fullName evidence="3">ER-bound oxygenase mpaB/mpaB'/Rubber oxygenase catalytic domain-containing protein</fullName>
    </recommendedName>
</protein>
<accession>K1XVM8</accession>
<evidence type="ECO:0000313" key="2">
    <source>
        <dbReference type="Proteomes" id="UP000006753"/>
    </source>
</evidence>
<dbReference type="OMA" id="RDAWAIQ"/>
<evidence type="ECO:0008006" key="3">
    <source>
        <dbReference type="Google" id="ProtNLM"/>
    </source>
</evidence>
<dbReference type="AlphaFoldDB" id="K1XVM8"/>
<dbReference type="KEGG" id="mbe:MBM_05208"/>
<dbReference type="GO" id="GO:0016491">
    <property type="term" value="F:oxidoreductase activity"/>
    <property type="evidence" value="ECO:0007669"/>
    <property type="project" value="InterPro"/>
</dbReference>
<dbReference type="InParanoid" id="K1XVM8"/>
<organism evidence="1 2">
    <name type="scientific">Marssonina brunnea f. sp. multigermtubi (strain MB_m1)</name>
    <name type="common">Marssonina leaf spot fungus</name>
    <dbReference type="NCBI Taxonomy" id="1072389"/>
    <lineage>
        <taxon>Eukaryota</taxon>
        <taxon>Fungi</taxon>
        <taxon>Dikarya</taxon>
        <taxon>Ascomycota</taxon>
        <taxon>Pezizomycotina</taxon>
        <taxon>Leotiomycetes</taxon>
        <taxon>Helotiales</taxon>
        <taxon>Drepanopezizaceae</taxon>
        <taxon>Drepanopeziza</taxon>
    </lineage>
</organism>
<dbReference type="HOGENOM" id="CLU_510971_0_0_1"/>
<name>K1XVM8_MARBU</name>
<sequence>MTMIEMTLLLFQLFGFYLYSPTSICFKMQFSVILLALATYTSPPEPVGSSLSDFKDRVFKNSPASAAFLVMAVIQFKLFQRVLRFERIKAIKSKYGYTEDSATWKDMTIDQAQEIERNIAEWEFPRLFQFAWVSGLLRALTNPGVSRALIKSGYMVNLDQMIEHNRLQTTIYMMSGMMAYRIGSRNHSLIISRINEHHHRYGKWINSDDVLYLIIHFAMAPVSWINKFGYRSLEGFEVDALRILWRELGCRMGVKCIPETLDQAKEWRTKFEETSRWRADTNQTAGMALMNQIMWSVPSMLKPLTRKILVSILDWDVVHFCQFEKLGRSLTLRSTAFSFFRLCGFCIREFGAPRYGPYKRVPDGPNKNGLINFGHTPYDTLPFFQERSLWNLYGYGALLRRAFDIPLPSPRFYSGGIAIESMGAPQDSAETQAMVDEKVRENAAVLEQAPYGYRPAIGYQAGRLLRPVDGPSYGLDMNTFPELTILIPASTERFENKFQRRALEDVVAFDDGEIAAPEVEDIHDSSSMVLVSA</sequence>
<dbReference type="EMBL" id="JH921438">
    <property type="protein sequence ID" value="EKD16739.1"/>
    <property type="molecule type" value="Genomic_DNA"/>
</dbReference>